<evidence type="ECO:0008006" key="11">
    <source>
        <dbReference type="Google" id="ProtNLM"/>
    </source>
</evidence>
<dbReference type="InterPro" id="IPR013087">
    <property type="entry name" value="Znf_C2H2_type"/>
</dbReference>
<feature type="domain" description="Zn(2)-C6 fungal-type" evidence="8">
    <location>
        <begin position="71"/>
        <end position="100"/>
    </location>
</feature>
<keyword evidence="2" id="KW-0862">Zinc</keyword>
<keyword evidence="4" id="KW-0238">DNA-binding</keyword>
<evidence type="ECO:0000256" key="1">
    <source>
        <dbReference type="ARBA" id="ARBA00022723"/>
    </source>
</evidence>
<dbReference type="GO" id="GO:0006351">
    <property type="term" value="P:DNA-templated transcription"/>
    <property type="evidence" value="ECO:0007669"/>
    <property type="project" value="InterPro"/>
</dbReference>
<protein>
    <recommendedName>
        <fullName evidence="11">C2H2 type zinc finger domain protein</fullName>
    </recommendedName>
</protein>
<reference evidence="10" key="1">
    <citation type="submission" date="2019-04" db="EMBL/GenBank/DDBJ databases">
        <title>Friends and foes A comparative genomics studyof 23 Aspergillus species from section Flavi.</title>
        <authorList>
            <consortium name="DOE Joint Genome Institute"/>
            <person name="Kjaerbolling I."/>
            <person name="Vesth T."/>
            <person name="Frisvad J.C."/>
            <person name="Nybo J.L."/>
            <person name="Theobald S."/>
            <person name="Kildgaard S."/>
            <person name="Isbrandt T."/>
            <person name="Kuo A."/>
            <person name="Sato A."/>
            <person name="Lyhne E.K."/>
            <person name="Kogle M.E."/>
            <person name="Wiebenga A."/>
            <person name="Kun R.S."/>
            <person name="Lubbers R.J."/>
            <person name="Makela M.R."/>
            <person name="Barry K."/>
            <person name="Chovatia M."/>
            <person name="Clum A."/>
            <person name="Daum C."/>
            <person name="Haridas S."/>
            <person name="He G."/>
            <person name="LaButti K."/>
            <person name="Lipzen A."/>
            <person name="Mondo S."/>
            <person name="Riley R."/>
            <person name="Salamov A."/>
            <person name="Simmons B.A."/>
            <person name="Magnuson J.K."/>
            <person name="Henrissat B."/>
            <person name="Mortensen U.H."/>
            <person name="Larsen T.O."/>
            <person name="Devries R.P."/>
            <person name="Grigoriev I.V."/>
            <person name="Machida M."/>
            <person name="Baker S.E."/>
            <person name="Andersen M.R."/>
        </authorList>
    </citation>
    <scope>NUCLEOTIDE SEQUENCE [LARGE SCALE GENOMIC DNA]</scope>
    <source>
        <strain evidence="10">IBT 14317</strain>
    </source>
</reference>
<dbReference type="GO" id="GO:0008270">
    <property type="term" value="F:zinc ion binding"/>
    <property type="evidence" value="ECO:0007669"/>
    <property type="project" value="UniProtKB-KW"/>
</dbReference>
<dbReference type="PROSITE" id="PS00463">
    <property type="entry name" value="ZN2_CY6_FUNGAL_1"/>
    <property type="match status" value="1"/>
</dbReference>
<sequence>MCPKAFVCRFLRCNASYQRKEHLRRHEAQHYRHQLFQCLTCNREFGRSDTLRRHMQKMHGVKEPAPLTKHACTHCREQKSRCQGGPPCSNCLRRGIQCSRSQQAEVQQSGYLSCPTDTLLTASHDSPTQPKISRSERDRHFLGLYFKLFHPYWPFIHQGSFREYDETPLLVQSMIVIGLWVSNEQNAQSKAIDLHNVLSSAIQKQKELWDASISEDACSSCSWPIPTYQAILLHIIFAVLYKGGGALSLDLKPCITPADTDLLNRLVASCKKLGMLYYPNMLSRYGQDDLAAYVWVSIEEVKRFNLALYKVCRAFSKQENSVDNLDIAGAGSRGLRARDLRFPLPRNTPLWNAVSKAEWVSAATEDVYRHSLHDTLEAEWISKSAKVLELIET</sequence>
<evidence type="ECO:0000256" key="7">
    <source>
        <dbReference type="PROSITE-ProRule" id="PRU00042"/>
    </source>
</evidence>
<dbReference type="PANTHER" id="PTHR47660">
    <property type="entry name" value="TRANSCRIPTION FACTOR WITH C2H2 AND ZN(2)-CYS(6) DNA BINDING DOMAIN (EUROFUNG)-RELATED-RELATED"/>
    <property type="match status" value="1"/>
</dbReference>
<dbReference type="SMART" id="SM00066">
    <property type="entry name" value="GAL4"/>
    <property type="match status" value="1"/>
</dbReference>
<dbReference type="GO" id="GO:0003677">
    <property type="term" value="F:DNA binding"/>
    <property type="evidence" value="ECO:0007669"/>
    <property type="project" value="UniProtKB-KW"/>
</dbReference>
<evidence type="ECO:0000313" key="10">
    <source>
        <dbReference type="EMBL" id="KAE8396144.1"/>
    </source>
</evidence>
<dbReference type="Pfam" id="PF04082">
    <property type="entry name" value="Fungal_trans"/>
    <property type="match status" value="1"/>
</dbReference>
<dbReference type="InterPro" id="IPR036236">
    <property type="entry name" value="Znf_C2H2_sf"/>
</dbReference>
<dbReference type="PROSITE" id="PS50157">
    <property type="entry name" value="ZINC_FINGER_C2H2_2"/>
    <property type="match status" value="2"/>
</dbReference>
<dbReference type="EMBL" id="ML735216">
    <property type="protein sequence ID" value="KAE8396144.1"/>
    <property type="molecule type" value="Genomic_DNA"/>
</dbReference>
<dbReference type="PANTHER" id="PTHR47660:SF7">
    <property type="entry name" value="TRANSCRIPTION FACTOR WITH C2H2 AND ZN(2)-CYS(6) DNA BINDING DOMAIN (EUROFUNG)"/>
    <property type="match status" value="1"/>
</dbReference>
<dbReference type="GO" id="GO:0000981">
    <property type="term" value="F:DNA-binding transcription factor activity, RNA polymerase II-specific"/>
    <property type="evidence" value="ECO:0007669"/>
    <property type="project" value="InterPro"/>
</dbReference>
<keyword evidence="3" id="KW-0805">Transcription regulation</keyword>
<name>A0A5N7CPU5_PETAA</name>
<accession>A0A5N7CPU5</accession>
<dbReference type="SUPFAM" id="SSF57701">
    <property type="entry name" value="Zn2/Cys6 DNA-binding domain"/>
    <property type="match status" value="1"/>
</dbReference>
<evidence type="ECO:0000256" key="4">
    <source>
        <dbReference type="ARBA" id="ARBA00023125"/>
    </source>
</evidence>
<feature type="domain" description="C2H2-type" evidence="9">
    <location>
        <begin position="36"/>
        <end position="64"/>
    </location>
</feature>
<dbReference type="PROSITE" id="PS00028">
    <property type="entry name" value="ZINC_FINGER_C2H2_1"/>
    <property type="match status" value="2"/>
</dbReference>
<dbReference type="SMART" id="SM00355">
    <property type="entry name" value="ZnF_C2H2"/>
    <property type="match status" value="2"/>
</dbReference>
<evidence type="ECO:0000256" key="5">
    <source>
        <dbReference type="ARBA" id="ARBA00023163"/>
    </source>
</evidence>
<dbReference type="Gene3D" id="3.30.160.60">
    <property type="entry name" value="Classic Zinc Finger"/>
    <property type="match status" value="1"/>
</dbReference>
<dbReference type="GO" id="GO:0009893">
    <property type="term" value="P:positive regulation of metabolic process"/>
    <property type="evidence" value="ECO:0007669"/>
    <property type="project" value="UniProtKB-ARBA"/>
</dbReference>
<evidence type="ECO:0000259" key="8">
    <source>
        <dbReference type="PROSITE" id="PS50048"/>
    </source>
</evidence>
<keyword evidence="6" id="KW-0539">Nucleus</keyword>
<organism evidence="10">
    <name type="scientific">Petromyces alliaceus</name>
    <name type="common">Aspergillus alliaceus</name>
    <dbReference type="NCBI Taxonomy" id="209559"/>
    <lineage>
        <taxon>Eukaryota</taxon>
        <taxon>Fungi</taxon>
        <taxon>Dikarya</taxon>
        <taxon>Ascomycota</taxon>
        <taxon>Pezizomycotina</taxon>
        <taxon>Eurotiomycetes</taxon>
        <taxon>Eurotiomycetidae</taxon>
        <taxon>Eurotiales</taxon>
        <taxon>Aspergillaceae</taxon>
        <taxon>Aspergillus</taxon>
        <taxon>Aspergillus subgen. Circumdati</taxon>
    </lineage>
</organism>
<feature type="domain" description="C2H2-type" evidence="9">
    <location>
        <begin position="6"/>
        <end position="35"/>
    </location>
</feature>
<dbReference type="InterPro" id="IPR007219">
    <property type="entry name" value="XnlR_reg_dom"/>
</dbReference>
<dbReference type="Gene3D" id="4.10.240.10">
    <property type="entry name" value="Zn(2)-C6 fungal-type DNA-binding domain"/>
    <property type="match status" value="1"/>
</dbReference>
<evidence type="ECO:0000256" key="3">
    <source>
        <dbReference type="ARBA" id="ARBA00023015"/>
    </source>
</evidence>
<evidence type="ECO:0000256" key="6">
    <source>
        <dbReference type="ARBA" id="ARBA00023242"/>
    </source>
</evidence>
<proteinExistence type="predicted"/>
<keyword evidence="5" id="KW-0804">Transcription</keyword>
<dbReference type="SUPFAM" id="SSF57667">
    <property type="entry name" value="beta-beta-alpha zinc fingers"/>
    <property type="match status" value="1"/>
</dbReference>
<dbReference type="OrthoDB" id="10261408at2759"/>
<dbReference type="InterPro" id="IPR001138">
    <property type="entry name" value="Zn2Cys6_DnaBD"/>
</dbReference>
<evidence type="ECO:0000259" key="9">
    <source>
        <dbReference type="PROSITE" id="PS50157"/>
    </source>
</evidence>
<dbReference type="AlphaFoldDB" id="A0A5N7CPU5"/>
<dbReference type="InterPro" id="IPR036864">
    <property type="entry name" value="Zn2-C6_fun-type_DNA-bd_sf"/>
</dbReference>
<dbReference type="Pfam" id="PF00172">
    <property type="entry name" value="Zn_clus"/>
    <property type="match status" value="1"/>
</dbReference>
<dbReference type="Proteomes" id="UP000326877">
    <property type="component" value="Unassembled WGS sequence"/>
</dbReference>
<gene>
    <name evidence="10" type="ORF">BDV23DRAFT_193003</name>
</gene>
<keyword evidence="1" id="KW-0479">Metal-binding</keyword>
<dbReference type="PROSITE" id="PS50048">
    <property type="entry name" value="ZN2_CY6_FUNGAL_2"/>
    <property type="match status" value="1"/>
</dbReference>
<evidence type="ECO:0000256" key="2">
    <source>
        <dbReference type="ARBA" id="ARBA00022833"/>
    </source>
</evidence>
<dbReference type="CDD" id="cd00067">
    <property type="entry name" value="GAL4"/>
    <property type="match status" value="1"/>
</dbReference>
<keyword evidence="7" id="KW-0863">Zinc-finger</keyword>